<evidence type="ECO:0000259" key="2">
    <source>
        <dbReference type="Pfam" id="PF13676"/>
    </source>
</evidence>
<dbReference type="NCBIfam" id="NF040588">
    <property type="entry name" value="FxsC_Nterm"/>
    <property type="match status" value="1"/>
</dbReference>
<feature type="region of interest" description="Disordered" evidence="1">
    <location>
        <begin position="393"/>
        <end position="416"/>
    </location>
</feature>
<protein>
    <recommendedName>
        <fullName evidence="2">TIR domain-containing protein</fullName>
    </recommendedName>
</protein>
<reference evidence="3 4" key="2">
    <citation type="journal article" date="2016" name="Genome Announc.">
        <title>Draft Genome Sequences of Streptomyces scabiei S58, Streptomyces turgidiscabies T45, and Streptomyces acidiscabies a10, the Pathogens of Potato Common Scab, Isolated in Japan.</title>
        <authorList>
            <person name="Tomihama T."/>
            <person name="Nishi Y."/>
            <person name="Sakai M."/>
            <person name="Ikenaga M."/>
            <person name="Okubo T."/>
            <person name="Ikeda S."/>
        </authorList>
    </citation>
    <scope>NUCLEOTIDE SEQUENCE [LARGE SCALE GENOMIC DNA]</scope>
    <source>
        <strain evidence="3 4">S58</strain>
    </source>
</reference>
<dbReference type="OrthoDB" id="9150238at2"/>
<dbReference type="Pfam" id="PF13676">
    <property type="entry name" value="TIR_2"/>
    <property type="match status" value="1"/>
</dbReference>
<sequence length="416" mass="46407">MRGDAAGGGGSPYFFLSYAHTPRNDAGDTDPNVWVKKLYDGLCAHIMQMTDLPRGARAGFLDQGMAVGTRWTDELSENLARCKVFVPLYSPRYFISEQCGREWWAFSQRQISHRARGGAAREHAIIPALWVPVEPVQLPYAARDLQFNHVSFGQDYAEEGFYGLTKLRYLRDEYERALYRLAKQIVHVARVTELDEGRMYDEYESLPSAFGASGHPPEFDITVLACTRSDLPPGREPDCYGPLPRDWNPYHPASARPLGEHAADLVRTMDYKVNIGDFEKDADRLLGPGPPRAPGLLLLDRWALGSARGRELLERLCEEQRPWISVMIPRCEDDAGPAREKRLTALTERALAARMTEGSGHRTLNGGIRTLDAFGNELQTAVKQAVASYEAHARTYPPTGPRMAPPRLRGPGDLGG</sequence>
<gene>
    <name evidence="3" type="ORF">SsS58_07105</name>
</gene>
<reference evidence="4" key="1">
    <citation type="submission" date="2015-11" db="EMBL/GenBank/DDBJ databases">
        <authorList>
            <consortium name="Cross-ministerial Strategic Innovation Promotion Program (SIP) consortium"/>
            <person name="Tomihama T."/>
            <person name="Ikenaga M."/>
            <person name="Sakai M."/>
            <person name="Okubo T."/>
            <person name="Ikeda S."/>
        </authorList>
    </citation>
    <scope>NUCLEOTIDE SEQUENCE [LARGE SCALE GENOMIC DNA]</scope>
    <source>
        <strain evidence="4">S58</strain>
    </source>
</reference>
<dbReference type="AlphaFoldDB" id="A0A100JVX3"/>
<evidence type="ECO:0000313" key="3">
    <source>
        <dbReference type="EMBL" id="GAQ66670.1"/>
    </source>
</evidence>
<dbReference type="NCBIfam" id="TIGR04276">
    <property type="entry name" value="FxsC_Cterm"/>
    <property type="match status" value="1"/>
</dbReference>
<dbReference type="Gene3D" id="3.40.50.10140">
    <property type="entry name" value="Toll/interleukin-1 receptor homology (TIR) domain"/>
    <property type="match status" value="1"/>
</dbReference>
<dbReference type="Proteomes" id="UP000067448">
    <property type="component" value="Unassembled WGS sequence"/>
</dbReference>
<dbReference type="InterPro" id="IPR047603">
    <property type="entry name" value="FxsC_N"/>
</dbReference>
<name>A0A100JVX3_STRSC</name>
<comment type="caution">
    <text evidence="3">The sequence shown here is derived from an EMBL/GenBank/DDBJ whole genome shotgun (WGS) entry which is preliminary data.</text>
</comment>
<accession>A0A100JVX3</accession>
<dbReference type="InterPro" id="IPR000157">
    <property type="entry name" value="TIR_dom"/>
</dbReference>
<organism evidence="3 4">
    <name type="scientific">Streptomyces scabiei</name>
    <dbReference type="NCBI Taxonomy" id="1930"/>
    <lineage>
        <taxon>Bacteria</taxon>
        <taxon>Bacillati</taxon>
        <taxon>Actinomycetota</taxon>
        <taxon>Actinomycetes</taxon>
        <taxon>Kitasatosporales</taxon>
        <taxon>Streptomycetaceae</taxon>
        <taxon>Streptomyces</taxon>
    </lineage>
</organism>
<dbReference type="GO" id="GO:0007165">
    <property type="term" value="P:signal transduction"/>
    <property type="evidence" value="ECO:0007669"/>
    <property type="project" value="InterPro"/>
</dbReference>
<dbReference type="InterPro" id="IPR035897">
    <property type="entry name" value="Toll_tir_struct_dom_sf"/>
</dbReference>
<reference evidence="4" key="3">
    <citation type="submission" date="2016-02" db="EMBL/GenBank/DDBJ databases">
        <title>Draft genome of pathogenic Streptomyces sp. in Japan.</title>
        <authorList>
            <person name="Tomihama T."/>
            <person name="Ikenaga M."/>
            <person name="Sakai M."/>
            <person name="Okubo T."/>
            <person name="Ikeda S."/>
        </authorList>
    </citation>
    <scope>NUCLEOTIDE SEQUENCE [LARGE SCALE GENOMIC DNA]</scope>
    <source>
        <strain evidence="4">S58</strain>
    </source>
</reference>
<dbReference type="RefSeq" id="WP_059083813.1">
    <property type="nucleotide sequence ID" value="NZ_BCMM01000044.1"/>
</dbReference>
<proteinExistence type="predicted"/>
<evidence type="ECO:0000313" key="4">
    <source>
        <dbReference type="Proteomes" id="UP000067448"/>
    </source>
</evidence>
<feature type="compositionally biased region" description="Low complexity" evidence="1">
    <location>
        <begin position="405"/>
        <end position="416"/>
    </location>
</feature>
<dbReference type="EMBL" id="BCMM01000044">
    <property type="protein sequence ID" value="GAQ66670.1"/>
    <property type="molecule type" value="Genomic_DNA"/>
</dbReference>
<feature type="domain" description="TIR" evidence="2">
    <location>
        <begin position="14"/>
        <end position="131"/>
    </location>
</feature>
<dbReference type="InterPro" id="IPR026367">
    <property type="entry name" value="FxsC_C"/>
</dbReference>
<dbReference type="SUPFAM" id="SSF52200">
    <property type="entry name" value="Toll/Interleukin receptor TIR domain"/>
    <property type="match status" value="1"/>
</dbReference>
<evidence type="ECO:0000256" key="1">
    <source>
        <dbReference type="SAM" id="MobiDB-lite"/>
    </source>
</evidence>